<proteinExistence type="predicted"/>
<dbReference type="Gene3D" id="4.10.280.10">
    <property type="entry name" value="Helix-loop-helix DNA-binding domain"/>
    <property type="match status" value="1"/>
</dbReference>
<name>A0A0K9G497_9BACI</name>
<dbReference type="RefSeq" id="WP_049684119.1">
    <property type="nucleotide sequence ID" value="NZ_LFZW01000004.1"/>
</dbReference>
<evidence type="ECO:0000313" key="1">
    <source>
        <dbReference type="EMBL" id="KMY41463.1"/>
    </source>
</evidence>
<organism evidence="1 2">
    <name type="scientific">Peribacillus loiseleuriae</name>
    <dbReference type="NCBI Taxonomy" id="1679170"/>
    <lineage>
        <taxon>Bacteria</taxon>
        <taxon>Bacillati</taxon>
        <taxon>Bacillota</taxon>
        <taxon>Bacilli</taxon>
        <taxon>Bacillales</taxon>
        <taxon>Bacillaceae</taxon>
        <taxon>Peribacillus</taxon>
    </lineage>
</organism>
<reference evidence="2" key="1">
    <citation type="submission" date="2015-07" db="EMBL/GenBank/DDBJ databases">
        <title>Genome sequencing project for genomic taxonomy and phylogenomics of Bacillus-like bacteria.</title>
        <authorList>
            <person name="Liu B."/>
            <person name="Wang J."/>
            <person name="Zhu Y."/>
            <person name="Liu G."/>
            <person name="Chen Q."/>
            <person name="Chen Z."/>
            <person name="Lan J."/>
            <person name="Che J."/>
            <person name="Ge C."/>
            <person name="Shi H."/>
            <person name="Pan Z."/>
            <person name="Liu X."/>
        </authorList>
    </citation>
    <scope>NUCLEOTIDE SEQUENCE [LARGE SCALE GENOMIC DNA]</scope>
    <source>
        <strain evidence="2">FJAT-27997</strain>
    </source>
</reference>
<dbReference type="InterPro" id="IPR037208">
    <property type="entry name" value="Spo0E-like_sf"/>
</dbReference>
<evidence type="ECO:0000313" key="2">
    <source>
        <dbReference type="Proteomes" id="UP000037146"/>
    </source>
</evidence>
<dbReference type="AlphaFoldDB" id="A0A0K9G497"/>
<dbReference type="SUPFAM" id="SSF140500">
    <property type="entry name" value="BAS1536-like"/>
    <property type="match status" value="1"/>
</dbReference>
<dbReference type="Proteomes" id="UP000037146">
    <property type="component" value="Unassembled WGS sequence"/>
</dbReference>
<dbReference type="PATRIC" id="fig|1679170.3.peg.5603"/>
<dbReference type="EMBL" id="LFZW01000004">
    <property type="protein sequence ID" value="KMY41463.1"/>
    <property type="molecule type" value="Genomic_DNA"/>
</dbReference>
<keyword evidence="2" id="KW-1185">Reference proteome</keyword>
<dbReference type="GO" id="GO:0043937">
    <property type="term" value="P:regulation of sporulation"/>
    <property type="evidence" value="ECO:0007669"/>
    <property type="project" value="InterPro"/>
</dbReference>
<dbReference type="OrthoDB" id="2933402at2"/>
<dbReference type="InterPro" id="IPR053028">
    <property type="entry name" value="Spo0E-like_phosphatase"/>
</dbReference>
<dbReference type="GO" id="GO:0046983">
    <property type="term" value="F:protein dimerization activity"/>
    <property type="evidence" value="ECO:0007669"/>
    <property type="project" value="InterPro"/>
</dbReference>
<dbReference type="InterPro" id="IPR036638">
    <property type="entry name" value="HLH_DNA-bd_sf"/>
</dbReference>
<comment type="caution">
    <text evidence="1">The sequence shown here is derived from an EMBL/GenBank/DDBJ whole genome shotgun (WGS) entry which is preliminary data.</text>
</comment>
<dbReference type="PANTHER" id="PTHR41263:SF1">
    <property type="entry name" value="ASPARTYL-PHOSPHATE PHOSPHATASE YISI"/>
    <property type="match status" value="1"/>
</dbReference>
<dbReference type="Pfam" id="PF09388">
    <property type="entry name" value="SpoOE-like"/>
    <property type="match status" value="1"/>
</dbReference>
<sequence>MVFTEMDDLENRINELKKELILIAKETGLNSHDTINCSQKLDQLIMVYQNTYKIKLLASPY</sequence>
<gene>
    <name evidence="1" type="ORF">AC625_24915</name>
</gene>
<protein>
    <submittedName>
        <fullName evidence="1">Sporulation stage 0, Spo0E-like regulatory phosphatase</fullName>
    </submittedName>
</protein>
<dbReference type="InterPro" id="IPR018540">
    <property type="entry name" value="Spo0E-like"/>
</dbReference>
<dbReference type="PANTHER" id="PTHR41263">
    <property type="entry name" value="ASPARTYL-PHOSPHATE PHOSPHATASE YISI"/>
    <property type="match status" value="1"/>
</dbReference>
<accession>A0A0K9G497</accession>